<protein>
    <submittedName>
        <fullName evidence="16">TonB-dependent receptor</fullName>
    </submittedName>
</protein>
<evidence type="ECO:0000256" key="8">
    <source>
        <dbReference type="ARBA" id="ARBA00023077"/>
    </source>
</evidence>
<keyword evidence="13" id="KW-0732">Signal</keyword>
<keyword evidence="2 11" id="KW-0813">Transport</keyword>
<evidence type="ECO:0000259" key="15">
    <source>
        <dbReference type="Pfam" id="PF07715"/>
    </source>
</evidence>
<evidence type="ECO:0000256" key="3">
    <source>
        <dbReference type="ARBA" id="ARBA00022452"/>
    </source>
</evidence>
<evidence type="ECO:0000256" key="1">
    <source>
        <dbReference type="ARBA" id="ARBA00004571"/>
    </source>
</evidence>
<evidence type="ECO:0000256" key="10">
    <source>
        <dbReference type="ARBA" id="ARBA00023237"/>
    </source>
</evidence>
<reference evidence="16 17" key="1">
    <citation type="submission" date="2019-09" db="EMBL/GenBank/DDBJ databases">
        <authorList>
            <person name="Chen X.-Y."/>
        </authorList>
    </citation>
    <scope>NUCLEOTIDE SEQUENCE [LARGE SCALE GENOMIC DNA]</scope>
    <source>
        <strain evidence="16 17">NY5</strain>
    </source>
</reference>
<evidence type="ECO:0000256" key="2">
    <source>
        <dbReference type="ARBA" id="ARBA00022448"/>
    </source>
</evidence>
<name>A0A5B0WZH8_9GAMM</name>
<keyword evidence="4" id="KW-0410">Iron transport</keyword>
<dbReference type="PROSITE" id="PS52016">
    <property type="entry name" value="TONB_DEPENDENT_REC_3"/>
    <property type="match status" value="1"/>
</dbReference>
<dbReference type="InterPro" id="IPR036942">
    <property type="entry name" value="Beta-barrel_TonB_sf"/>
</dbReference>
<gene>
    <name evidence="16" type="ORF">F0M18_07360</name>
</gene>
<feature type="chain" id="PRO_5022937779" evidence="13">
    <location>
        <begin position="26"/>
        <end position="715"/>
    </location>
</feature>
<feature type="domain" description="TonB-dependent receptor plug" evidence="15">
    <location>
        <begin position="43"/>
        <end position="150"/>
    </location>
</feature>
<keyword evidence="6" id="KW-0408">Iron</keyword>
<dbReference type="SUPFAM" id="SSF56935">
    <property type="entry name" value="Porins"/>
    <property type="match status" value="1"/>
</dbReference>
<sequence length="715" mass="79002">METKMKTLSRSTLLAIAVAAPGAYSAEELEEIVVTADFRQTQLMTSAASVSVLGELQFEERGAQHLEDVLSAAPNVSWSTGASRSRFIQMRGVGDLEQYAEPKYYPSVGVIVDDLELGSAANAGMLFDVSQVEVLRGPQGTRFGASAHAGLVKISSKAPTDEFEAQLSGGVGNYGSYRYGGVVSGPLGEQVSGRIAVQQNKGDGYLENRALGRDDSNGYDEVTARGRLLWRPSDTASYDLAVFSFNADNGYDAYSLDNDRNSWADQPGADEQDTLAFTAKGAWQLGNSSLQATATHLDADLYYGYDADWVSPELCARFTCSGGFDTAQEIFERDRTQDTLEVRWLGGGETLDRGDLRYVAGLYANRNDEDLDYAYPSAWFGLYESSSRYQTERYALYGELEYGLSDRLSVSGGVRVERFEDDYRDSNGVAHDNSDDLYNGELSLQYDLSDNSFLYATLALASKPGGVNVAASSQFAFMSPEFQGFMQGNLRFDSESLFNREVGYKTRQFDGRLALRTALFYTTRDAAQLESWMWDESAGLWIGYLDSGSDATAYGLELESSFDLTASVQLFANLGWLETEVDEINTYDLDAGDFVSKRDREQSKSPGYQYSVGVRARFPAGFSGAIEAEGRDESYFGYYHDGKLDSYDLFNANLTWSNGDITVNLWGRNLSDEDYATHGLYFGADPRDDFGAWSNQSYYQLGAPRTYGLDVSWWL</sequence>
<dbReference type="Proteomes" id="UP000323708">
    <property type="component" value="Unassembled WGS sequence"/>
</dbReference>
<dbReference type="PANTHER" id="PTHR32552">
    <property type="entry name" value="FERRICHROME IRON RECEPTOR-RELATED"/>
    <property type="match status" value="1"/>
</dbReference>
<dbReference type="InterPro" id="IPR000531">
    <property type="entry name" value="Beta-barrel_TonB"/>
</dbReference>
<evidence type="ECO:0000256" key="9">
    <source>
        <dbReference type="ARBA" id="ARBA00023136"/>
    </source>
</evidence>
<accession>A0A5B0WZH8</accession>
<keyword evidence="5 11" id="KW-0812">Transmembrane</keyword>
<comment type="similarity">
    <text evidence="11 12">Belongs to the TonB-dependent receptor family.</text>
</comment>
<evidence type="ECO:0000313" key="17">
    <source>
        <dbReference type="Proteomes" id="UP000323708"/>
    </source>
</evidence>
<evidence type="ECO:0000256" key="13">
    <source>
        <dbReference type="SAM" id="SignalP"/>
    </source>
</evidence>
<keyword evidence="9 11" id="KW-0472">Membrane</keyword>
<evidence type="ECO:0000259" key="14">
    <source>
        <dbReference type="Pfam" id="PF00593"/>
    </source>
</evidence>
<evidence type="ECO:0000256" key="11">
    <source>
        <dbReference type="PROSITE-ProRule" id="PRU01360"/>
    </source>
</evidence>
<organism evidence="16 17">
    <name type="scientific">Pseudohalioglobus sediminis</name>
    <dbReference type="NCBI Taxonomy" id="2606449"/>
    <lineage>
        <taxon>Bacteria</taxon>
        <taxon>Pseudomonadati</taxon>
        <taxon>Pseudomonadota</taxon>
        <taxon>Gammaproteobacteria</taxon>
        <taxon>Cellvibrionales</taxon>
        <taxon>Halieaceae</taxon>
        <taxon>Pseudohalioglobus</taxon>
    </lineage>
</organism>
<feature type="domain" description="TonB-dependent receptor-like beta-barrel" evidence="14">
    <location>
        <begin position="234"/>
        <end position="670"/>
    </location>
</feature>
<evidence type="ECO:0000313" key="16">
    <source>
        <dbReference type="EMBL" id="KAA1192480.1"/>
    </source>
</evidence>
<dbReference type="InterPro" id="IPR039426">
    <property type="entry name" value="TonB-dep_rcpt-like"/>
</dbReference>
<comment type="caution">
    <text evidence="16">The sequence shown here is derived from an EMBL/GenBank/DDBJ whole genome shotgun (WGS) entry which is preliminary data.</text>
</comment>
<evidence type="ECO:0000256" key="4">
    <source>
        <dbReference type="ARBA" id="ARBA00022496"/>
    </source>
</evidence>
<evidence type="ECO:0000256" key="5">
    <source>
        <dbReference type="ARBA" id="ARBA00022692"/>
    </source>
</evidence>
<keyword evidence="3 11" id="KW-1134">Transmembrane beta strand</keyword>
<comment type="subcellular location">
    <subcellularLocation>
        <location evidence="1 11">Cell outer membrane</location>
        <topology evidence="1 11">Multi-pass membrane protein</topology>
    </subcellularLocation>
</comment>
<keyword evidence="17" id="KW-1185">Reference proteome</keyword>
<dbReference type="GO" id="GO:0006826">
    <property type="term" value="P:iron ion transport"/>
    <property type="evidence" value="ECO:0007669"/>
    <property type="project" value="UniProtKB-KW"/>
</dbReference>
<dbReference type="GO" id="GO:0009279">
    <property type="term" value="C:cell outer membrane"/>
    <property type="evidence" value="ECO:0007669"/>
    <property type="project" value="UniProtKB-SubCell"/>
</dbReference>
<dbReference type="Pfam" id="PF00593">
    <property type="entry name" value="TonB_dep_Rec_b-barrel"/>
    <property type="match status" value="1"/>
</dbReference>
<proteinExistence type="inferred from homology"/>
<keyword evidence="10 11" id="KW-0998">Cell outer membrane</keyword>
<feature type="signal peptide" evidence="13">
    <location>
        <begin position="1"/>
        <end position="25"/>
    </location>
</feature>
<keyword evidence="8 12" id="KW-0798">TonB box</keyword>
<evidence type="ECO:0000256" key="7">
    <source>
        <dbReference type="ARBA" id="ARBA00023065"/>
    </source>
</evidence>
<dbReference type="InterPro" id="IPR012910">
    <property type="entry name" value="Plug_dom"/>
</dbReference>
<dbReference type="Gene3D" id="2.40.170.20">
    <property type="entry name" value="TonB-dependent receptor, beta-barrel domain"/>
    <property type="match status" value="1"/>
</dbReference>
<dbReference type="EMBL" id="VTUX01000003">
    <property type="protein sequence ID" value="KAA1192480.1"/>
    <property type="molecule type" value="Genomic_DNA"/>
</dbReference>
<keyword evidence="16" id="KW-0675">Receptor</keyword>
<evidence type="ECO:0000256" key="6">
    <source>
        <dbReference type="ARBA" id="ARBA00023004"/>
    </source>
</evidence>
<keyword evidence="7" id="KW-0406">Ion transport</keyword>
<evidence type="ECO:0000256" key="12">
    <source>
        <dbReference type="RuleBase" id="RU003357"/>
    </source>
</evidence>
<dbReference type="PANTHER" id="PTHR32552:SF81">
    <property type="entry name" value="TONB-DEPENDENT OUTER MEMBRANE RECEPTOR"/>
    <property type="match status" value="1"/>
</dbReference>
<dbReference type="Pfam" id="PF07715">
    <property type="entry name" value="Plug"/>
    <property type="match status" value="1"/>
</dbReference>
<dbReference type="AlphaFoldDB" id="A0A5B0WZH8"/>